<evidence type="ECO:0000313" key="5">
    <source>
        <dbReference type="Proteomes" id="UP000391834"/>
    </source>
</evidence>
<accession>A0A5M4B1B5</accession>
<dbReference type="Gene3D" id="3.20.20.70">
    <property type="entry name" value="Aldolase class I"/>
    <property type="match status" value="1"/>
</dbReference>
<feature type="domain" description="NADH:flavin oxidoreductase/NADH oxidase N-terminal" evidence="3">
    <location>
        <begin position="7"/>
        <end position="339"/>
    </location>
</feature>
<dbReference type="EMBL" id="BLAX01000001">
    <property type="protein sequence ID" value="GET33945.1"/>
    <property type="molecule type" value="Genomic_DNA"/>
</dbReference>
<proteinExistence type="predicted"/>
<dbReference type="PANTHER" id="PTHR43656:SF2">
    <property type="entry name" value="BINDING OXIDOREDUCTASE, PUTATIVE (AFU_ORTHOLOGUE AFUA_2G08260)-RELATED"/>
    <property type="match status" value="1"/>
</dbReference>
<evidence type="ECO:0000259" key="3">
    <source>
        <dbReference type="Pfam" id="PF00724"/>
    </source>
</evidence>
<dbReference type="OrthoDB" id="9772736at2"/>
<dbReference type="RefSeq" id="WP_025863817.1">
    <property type="nucleotide sequence ID" value="NZ_BLAX01000001.1"/>
</dbReference>
<keyword evidence="1" id="KW-0285">Flavoprotein</keyword>
<keyword evidence="2" id="KW-0560">Oxidoreductase</keyword>
<dbReference type="SUPFAM" id="SSF51395">
    <property type="entry name" value="FMN-linked oxidoreductases"/>
    <property type="match status" value="1"/>
</dbReference>
<dbReference type="AlphaFoldDB" id="A0A5M4B1B5"/>
<protein>
    <submittedName>
        <fullName evidence="4">Putative NADH-dependent flavin oxidoreductase YqiG</fullName>
    </submittedName>
</protein>
<gene>
    <name evidence="4" type="primary">yqiG_2</name>
    <name evidence="4" type="ORF">PbJCM13498_28080</name>
</gene>
<reference evidence="4 5" key="1">
    <citation type="submission" date="2019-10" db="EMBL/GenBank/DDBJ databases">
        <title>Prolixibacter strains distinguished by the presence of nitrate reductase genes were adept at nitrate-dependent anaerobic corrosion of metallic iron and carbon steel.</title>
        <authorList>
            <person name="Iino T."/>
            <person name="Shono N."/>
            <person name="Ito K."/>
            <person name="Nakamura R."/>
            <person name="Sueoka K."/>
            <person name="Harayama S."/>
            <person name="Ohkuma M."/>
        </authorList>
    </citation>
    <scope>NUCLEOTIDE SEQUENCE [LARGE SCALE GENOMIC DNA]</scope>
    <source>
        <strain evidence="4 5">JCM 13498</strain>
    </source>
</reference>
<dbReference type="InterPro" id="IPR001155">
    <property type="entry name" value="OxRdtase_FMN_N"/>
</dbReference>
<dbReference type="Pfam" id="PF00724">
    <property type="entry name" value="Oxidored_FMN"/>
    <property type="match status" value="1"/>
</dbReference>
<evidence type="ECO:0000313" key="4">
    <source>
        <dbReference type="EMBL" id="GET33945.1"/>
    </source>
</evidence>
<dbReference type="PANTHER" id="PTHR43656">
    <property type="entry name" value="BINDING OXIDOREDUCTASE, PUTATIVE (AFU_ORTHOLOGUE AFUA_2G08260)-RELATED"/>
    <property type="match status" value="1"/>
</dbReference>
<evidence type="ECO:0000256" key="2">
    <source>
        <dbReference type="ARBA" id="ARBA00023002"/>
    </source>
</evidence>
<dbReference type="InterPro" id="IPR013785">
    <property type="entry name" value="Aldolase_TIM"/>
</dbReference>
<dbReference type="Proteomes" id="UP000391834">
    <property type="component" value="Unassembled WGS sequence"/>
</dbReference>
<name>A0A5M4B1B5_9BACT</name>
<organism evidence="4 5">
    <name type="scientific">Prolixibacter bellariivorans</name>
    <dbReference type="NCBI Taxonomy" id="314319"/>
    <lineage>
        <taxon>Bacteria</taxon>
        <taxon>Pseudomonadati</taxon>
        <taxon>Bacteroidota</taxon>
        <taxon>Bacteroidia</taxon>
        <taxon>Marinilabiliales</taxon>
        <taxon>Prolixibacteraceae</taxon>
        <taxon>Prolixibacter</taxon>
    </lineage>
</organism>
<sequence length="383" mass="42557">MKTKFASLFNPLHFKNGLKSRNRITLAPMTHYSSFEDGSMNPEELPYIKRRSKETGIVITACYAVTPEGKAYVGEPLICNDSYIPDLKKLAKTIKDEGALAILQLHHGGGVCPPELVDGNVVSPSGIATPDRSVVTPRELTSNEIEEIIIAFGEGTRRAIEAGFDGVEMHGAYGYLLQQFISPYTNRRTDEWGGSQKKRFALPLRVIEQAKNVIRKHATQPFLLGYRFSPEESLQPGLTMRDALDFTEALVKSNVDFIDVLVNSYDSKPRAGLDDLSEKRLTLISKQINNRTVLLGGGSIYTAEDGLNAYLTGVDAITIAREMVIEPEWITKVKSGKEDTITTELKEGTCAELDIPVPFWNVIWSAPGWFSGTEKIEYKKNNH</sequence>
<comment type="caution">
    <text evidence="4">The sequence shown here is derived from an EMBL/GenBank/DDBJ whole genome shotgun (WGS) entry which is preliminary data.</text>
</comment>
<dbReference type="CDD" id="cd04735">
    <property type="entry name" value="OYE_like_4_FMN"/>
    <property type="match status" value="1"/>
</dbReference>
<dbReference type="GO" id="GO:0010181">
    <property type="term" value="F:FMN binding"/>
    <property type="evidence" value="ECO:0007669"/>
    <property type="project" value="InterPro"/>
</dbReference>
<evidence type="ECO:0000256" key="1">
    <source>
        <dbReference type="ARBA" id="ARBA00022630"/>
    </source>
</evidence>
<dbReference type="GO" id="GO:0016491">
    <property type="term" value="F:oxidoreductase activity"/>
    <property type="evidence" value="ECO:0007669"/>
    <property type="project" value="UniProtKB-KW"/>
</dbReference>
<keyword evidence="5" id="KW-1185">Reference proteome</keyword>
<dbReference type="InterPro" id="IPR051799">
    <property type="entry name" value="NADH_flavin_oxidoreductase"/>
</dbReference>